<proteinExistence type="predicted"/>
<dbReference type="EMBL" id="GECZ01008818">
    <property type="protein sequence ID" value="JAS60951.1"/>
    <property type="molecule type" value="Transcribed_RNA"/>
</dbReference>
<feature type="region of interest" description="Disordered" evidence="1">
    <location>
        <begin position="30"/>
        <end position="89"/>
    </location>
</feature>
<gene>
    <name evidence="2" type="ORF">g.49187</name>
</gene>
<reference evidence="2" key="1">
    <citation type="submission" date="2015-11" db="EMBL/GenBank/DDBJ databases">
        <title>De novo transcriptome assembly of four potential Pierce s Disease insect vectors from Arizona vineyards.</title>
        <authorList>
            <person name="Tassone E.E."/>
        </authorList>
    </citation>
    <scope>NUCLEOTIDE SEQUENCE</scope>
</reference>
<evidence type="ECO:0000313" key="2">
    <source>
        <dbReference type="EMBL" id="JAS60951.1"/>
    </source>
</evidence>
<feature type="compositionally biased region" description="Polar residues" evidence="1">
    <location>
        <begin position="61"/>
        <end position="72"/>
    </location>
</feature>
<organism evidence="2">
    <name type="scientific">Cuerna arida</name>
    <dbReference type="NCBI Taxonomy" id="1464854"/>
    <lineage>
        <taxon>Eukaryota</taxon>
        <taxon>Metazoa</taxon>
        <taxon>Ecdysozoa</taxon>
        <taxon>Arthropoda</taxon>
        <taxon>Hexapoda</taxon>
        <taxon>Insecta</taxon>
        <taxon>Pterygota</taxon>
        <taxon>Neoptera</taxon>
        <taxon>Paraneoptera</taxon>
        <taxon>Hemiptera</taxon>
        <taxon>Auchenorrhyncha</taxon>
        <taxon>Membracoidea</taxon>
        <taxon>Cicadellidae</taxon>
        <taxon>Cicadellinae</taxon>
        <taxon>Proconiini</taxon>
        <taxon>Cuerna</taxon>
    </lineage>
</organism>
<feature type="non-terminal residue" evidence="2">
    <location>
        <position position="1"/>
    </location>
</feature>
<name>A0A1B6GEW5_9HEMI</name>
<sequence>FISLHDDIEEPIASKKILPLDSGSRIISLHGDDEPVVKSGSKKSLPLDTNSRIISLHSDDPPQSTKAQVTSTSKRKTPVKESNTKTLPIRKTELKVTTVNTSKRKQPIKYEGDTIFIPLTVK</sequence>
<evidence type="ECO:0000256" key="1">
    <source>
        <dbReference type="SAM" id="MobiDB-lite"/>
    </source>
</evidence>
<accession>A0A1B6GEW5</accession>
<feature type="non-terminal residue" evidence="2">
    <location>
        <position position="122"/>
    </location>
</feature>
<dbReference type="AlphaFoldDB" id="A0A1B6GEW5"/>
<protein>
    <submittedName>
        <fullName evidence="2">Uncharacterized protein</fullName>
    </submittedName>
</protein>